<feature type="transmembrane region" description="Helical" evidence="2">
    <location>
        <begin position="321"/>
        <end position="342"/>
    </location>
</feature>
<proteinExistence type="predicted"/>
<feature type="transmembrane region" description="Helical" evidence="2">
    <location>
        <begin position="386"/>
        <end position="404"/>
    </location>
</feature>
<keyword evidence="2" id="KW-0812">Transmembrane</keyword>
<keyword evidence="2" id="KW-0472">Membrane</keyword>
<evidence type="ECO:0000313" key="3">
    <source>
        <dbReference type="EMBL" id="PZQ59010.1"/>
    </source>
</evidence>
<feature type="transmembrane region" description="Helical" evidence="2">
    <location>
        <begin position="354"/>
        <end position="374"/>
    </location>
</feature>
<evidence type="ECO:0000256" key="1">
    <source>
        <dbReference type="SAM" id="MobiDB-lite"/>
    </source>
</evidence>
<protein>
    <submittedName>
        <fullName evidence="3">Uncharacterized protein</fullName>
    </submittedName>
</protein>
<feature type="transmembrane region" description="Helical" evidence="2">
    <location>
        <begin position="185"/>
        <end position="208"/>
    </location>
</feature>
<accession>A0A2W5R6L1</accession>
<dbReference type="Proteomes" id="UP000249229">
    <property type="component" value="Unassembled WGS sequence"/>
</dbReference>
<organism evidence="3 4">
    <name type="scientific">Sphingomonas taxi</name>
    <dbReference type="NCBI Taxonomy" id="1549858"/>
    <lineage>
        <taxon>Bacteria</taxon>
        <taxon>Pseudomonadati</taxon>
        <taxon>Pseudomonadota</taxon>
        <taxon>Alphaproteobacteria</taxon>
        <taxon>Sphingomonadales</taxon>
        <taxon>Sphingomonadaceae</taxon>
        <taxon>Sphingomonas</taxon>
    </lineage>
</organism>
<evidence type="ECO:0000256" key="2">
    <source>
        <dbReference type="SAM" id="Phobius"/>
    </source>
</evidence>
<dbReference type="EMBL" id="QFQI01000011">
    <property type="protein sequence ID" value="PZQ59010.1"/>
    <property type="molecule type" value="Genomic_DNA"/>
</dbReference>
<keyword evidence="2" id="KW-1133">Transmembrane helix</keyword>
<feature type="transmembrane region" description="Helical" evidence="2">
    <location>
        <begin position="253"/>
        <end position="271"/>
    </location>
</feature>
<gene>
    <name evidence="3" type="ORF">DI544_12565</name>
</gene>
<reference evidence="3 4" key="1">
    <citation type="submission" date="2017-08" db="EMBL/GenBank/DDBJ databases">
        <title>Infants hospitalized years apart are colonized by the same room-sourced microbial strains.</title>
        <authorList>
            <person name="Brooks B."/>
            <person name="Olm M.R."/>
            <person name="Firek B.A."/>
            <person name="Baker R."/>
            <person name="Thomas B.C."/>
            <person name="Morowitz M.J."/>
            <person name="Banfield J.F."/>
        </authorList>
    </citation>
    <scope>NUCLEOTIDE SEQUENCE [LARGE SCALE GENOMIC DNA]</scope>
    <source>
        <strain evidence="3">S2_005_001_R1_22</strain>
    </source>
</reference>
<sequence>MSAGDPGLAYIRRGGRDRHDNLIEEVYQRKDGEYAIYRTRERVLVQFADDPALAVEQRRAMAPLLPLRDEIDGLIQDWRRPREPDARSHGFFGLRDPQRLEAKAECQDRRIGGALAQALEDDTPGARLWLEKIKLDMIDERTASARFEYLLTAFVASLVVMFVAWLLASLLPLRADPPLQIAPRIAAGSVALAAGLVLSVAVGAGLVATDRWQPSPRQGILAALAAIPLVSLICWYIVQRFVPAGSLALSRPTAIGMIAILMALAIGLVIATVRKPPSSGRTLALFAVAAIPLFAMLIWPQTASMVVRPDYAVAIDIWRGFAAGAVGAFFSIALAIKSRAVLTDLLPTTNIMDAALRIVIGAIGGAVLIALIVGEVVRFELVPQTSVLFAIIAGFFAGFSERLVPDLLAKSGEKPAVFDAQLAAIGAQRAAQSAAPRPATGKPAGLAPSPAMPGANDNVRDDDQEVGPNGFQMEDDELTQDDELPPATGGRARA</sequence>
<feature type="region of interest" description="Disordered" evidence="1">
    <location>
        <begin position="432"/>
        <end position="494"/>
    </location>
</feature>
<comment type="caution">
    <text evidence="3">The sequence shown here is derived from an EMBL/GenBank/DDBJ whole genome shotgun (WGS) entry which is preliminary data.</text>
</comment>
<feature type="transmembrane region" description="Helical" evidence="2">
    <location>
        <begin position="220"/>
        <end position="238"/>
    </location>
</feature>
<feature type="transmembrane region" description="Helical" evidence="2">
    <location>
        <begin position="283"/>
        <end position="301"/>
    </location>
</feature>
<evidence type="ECO:0000313" key="4">
    <source>
        <dbReference type="Proteomes" id="UP000249229"/>
    </source>
</evidence>
<name>A0A2W5R6L1_9SPHN</name>
<feature type="compositionally biased region" description="Acidic residues" evidence="1">
    <location>
        <begin position="473"/>
        <end position="484"/>
    </location>
</feature>
<feature type="transmembrane region" description="Helical" evidence="2">
    <location>
        <begin position="149"/>
        <end position="173"/>
    </location>
</feature>
<dbReference type="AlphaFoldDB" id="A0A2W5R6L1"/>